<comment type="caution">
    <text evidence="1">The sequence shown here is derived from an EMBL/GenBank/DDBJ whole genome shotgun (WGS) entry which is preliminary data.</text>
</comment>
<evidence type="ECO:0000313" key="2">
    <source>
        <dbReference type="Proteomes" id="UP001490330"/>
    </source>
</evidence>
<gene>
    <name evidence="1" type="ORF">ABT322_37930</name>
</gene>
<reference evidence="1 2" key="1">
    <citation type="submission" date="2024-06" db="EMBL/GenBank/DDBJ databases">
        <title>The Natural Products Discovery Center: Release of the First 8490 Sequenced Strains for Exploring Actinobacteria Biosynthetic Diversity.</title>
        <authorList>
            <person name="Kalkreuter E."/>
            <person name="Kautsar S.A."/>
            <person name="Yang D."/>
            <person name="Bader C.D."/>
            <person name="Teijaro C.N."/>
            <person name="Fluegel L."/>
            <person name="Davis C.M."/>
            <person name="Simpson J.R."/>
            <person name="Lauterbach L."/>
            <person name="Steele A.D."/>
            <person name="Gui C."/>
            <person name="Meng S."/>
            <person name="Li G."/>
            <person name="Viehrig K."/>
            <person name="Ye F."/>
            <person name="Su P."/>
            <person name="Kiefer A.F."/>
            <person name="Nichols A."/>
            <person name="Cepeda A.J."/>
            <person name="Yan W."/>
            <person name="Fan B."/>
            <person name="Jiang Y."/>
            <person name="Adhikari A."/>
            <person name="Zheng C.-J."/>
            <person name="Schuster L."/>
            <person name="Cowan T.M."/>
            <person name="Smanski M.J."/>
            <person name="Chevrette M.G."/>
            <person name="De Carvalho L.P.S."/>
            <person name="Shen B."/>
        </authorList>
    </citation>
    <scope>NUCLEOTIDE SEQUENCE [LARGE SCALE GENOMIC DNA]</scope>
    <source>
        <strain evidence="1 2">NPDC000632</strain>
    </source>
</reference>
<protein>
    <submittedName>
        <fullName evidence="1">Uncharacterized protein</fullName>
    </submittedName>
</protein>
<keyword evidence="2" id="KW-1185">Reference proteome</keyword>
<organism evidence="1 2">
    <name type="scientific">Streptomyces flaveolus</name>
    <dbReference type="NCBI Taxonomy" id="67297"/>
    <lineage>
        <taxon>Bacteria</taxon>
        <taxon>Bacillati</taxon>
        <taxon>Actinomycetota</taxon>
        <taxon>Actinomycetes</taxon>
        <taxon>Kitasatosporales</taxon>
        <taxon>Streptomycetaceae</taxon>
        <taxon>Streptomyces</taxon>
    </lineage>
</organism>
<accession>A0ABV1VSD8</accession>
<dbReference type="EMBL" id="JBEPCV010000066">
    <property type="protein sequence ID" value="MER6909407.1"/>
    <property type="molecule type" value="Genomic_DNA"/>
</dbReference>
<evidence type="ECO:0000313" key="1">
    <source>
        <dbReference type="EMBL" id="MER6909407.1"/>
    </source>
</evidence>
<sequence>MRMGTMGRSVVFSQTTNAAMTAVPPISEPSTRFTSSSISWSSTAFADTAAADSAAACSATFSLVIDASSMIGSYTERFTVPAHGLTIHPQTPQN</sequence>
<dbReference type="Proteomes" id="UP001490330">
    <property type="component" value="Unassembled WGS sequence"/>
</dbReference>
<proteinExistence type="predicted"/>
<dbReference type="RefSeq" id="WP_350725112.1">
    <property type="nucleotide sequence ID" value="NZ_JBEPCO010000065.1"/>
</dbReference>
<name>A0ABV1VSD8_9ACTN</name>